<protein>
    <submittedName>
        <fullName evidence="3">Uncharacterized protein</fullName>
    </submittedName>
</protein>
<sequence length="447" mass="50250">MGTAVLMEKLGLELTVHDITYVYRLQATGRNQYTLVARNSDRKLVTGLPDSSKGRDEDFLVITGNWQNPLINCPLIPGELDKEFTAKNVDFVERRTIEHLLKRLCFIDSSGCPRSAPSLLDYVPSYKSFQKGPTVKDLRQVGVTVSRPRRDQEKIIQAVPLTARRGVQIPQLVTPLIDPNFVPSTQSSEVRLSIIRFPSLFDPNPNPTVRDLSFPPSPGVLLEDTVMKKRKRGEEEADEAGDQQALPPLEPSKAKSLTKKERAKMAELFKRPQVMFPTNISTEMTRKSRGVVADVVGRALLLPKDMKIWQEKRSEHMVENLKRDSILVVQGIFKAGSRLLETERLLNQSLVENDRLRDLEKSAFARIQATESKHKSAEAGLMTAKRQVVELTAKLDREIDRACELQAEIGELKTEVNEARAAVQKAEDEAQSYYDQGFDEAASSLKS</sequence>
<evidence type="ECO:0000256" key="2">
    <source>
        <dbReference type="SAM" id="MobiDB-lite"/>
    </source>
</evidence>
<reference evidence="3" key="1">
    <citation type="submission" date="2018-02" db="EMBL/GenBank/DDBJ databases">
        <authorList>
            <person name="Cohen D.B."/>
            <person name="Kent A.D."/>
        </authorList>
    </citation>
    <scope>NUCLEOTIDE SEQUENCE</scope>
</reference>
<feature type="region of interest" description="Disordered" evidence="2">
    <location>
        <begin position="230"/>
        <end position="258"/>
    </location>
</feature>
<keyword evidence="1" id="KW-0175">Coiled coil</keyword>
<name>A0A2N9IWI5_FAGSY</name>
<dbReference type="EMBL" id="OIVN01006265">
    <property type="protein sequence ID" value="SPD29242.1"/>
    <property type="molecule type" value="Genomic_DNA"/>
</dbReference>
<proteinExistence type="predicted"/>
<evidence type="ECO:0000256" key="1">
    <source>
        <dbReference type="SAM" id="Coils"/>
    </source>
</evidence>
<feature type="coiled-coil region" evidence="1">
    <location>
        <begin position="381"/>
        <end position="436"/>
    </location>
</feature>
<dbReference type="AlphaFoldDB" id="A0A2N9IWI5"/>
<accession>A0A2N9IWI5</accession>
<gene>
    <name evidence="3" type="ORF">FSB_LOCUS57124</name>
</gene>
<evidence type="ECO:0000313" key="3">
    <source>
        <dbReference type="EMBL" id="SPD29242.1"/>
    </source>
</evidence>
<organism evidence="3">
    <name type="scientific">Fagus sylvatica</name>
    <name type="common">Beechnut</name>
    <dbReference type="NCBI Taxonomy" id="28930"/>
    <lineage>
        <taxon>Eukaryota</taxon>
        <taxon>Viridiplantae</taxon>
        <taxon>Streptophyta</taxon>
        <taxon>Embryophyta</taxon>
        <taxon>Tracheophyta</taxon>
        <taxon>Spermatophyta</taxon>
        <taxon>Magnoliopsida</taxon>
        <taxon>eudicotyledons</taxon>
        <taxon>Gunneridae</taxon>
        <taxon>Pentapetalae</taxon>
        <taxon>rosids</taxon>
        <taxon>fabids</taxon>
        <taxon>Fagales</taxon>
        <taxon>Fagaceae</taxon>
        <taxon>Fagus</taxon>
    </lineage>
</organism>